<reference evidence="2 3" key="1">
    <citation type="submission" date="2024-01" db="EMBL/GenBank/DDBJ databases">
        <title>Genome insights into Plantactinospora veratri sp. nov.</title>
        <authorList>
            <person name="Wang L."/>
        </authorList>
    </citation>
    <scope>NUCLEOTIDE SEQUENCE [LARGE SCALE GENOMIC DNA]</scope>
    <source>
        <strain evidence="2 3">NEAU-FHS4</strain>
    </source>
</reference>
<dbReference type="PANTHER" id="PTHR36454:SF1">
    <property type="entry name" value="DUF1015 DOMAIN-CONTAINING PROTEIN"/>
    <property type="match status" value="1"/>
</dbReference>
<name>A0ABU7S8L7_9ACTN</name>
<protein>
    <submittedName>
        <fullName evidence="2">DUF1015 family protein</fullName>
    </submittedName>
</protein>
<dbReference type="EMBL" id="JAZGQL010000004">
    <property type="protein sequence ID" value="MEE6306295.1"/>
    <property type="molecule type" value="Genomic_DNA"/>
</dbReference>
<comment type="caution">
    <text evidence="2">The sequence shown here is derived from an EMBL/GenBank/DDBJ whole genome shotgun (WGS) entry which is preliminary data.</text>
</comment>
<dbReference type="InterPro" id="IPR008323">
    <property type="entry name" value="UCP033563"/>
</dbReference>
<organism evidence="2 3">
    <name type="scientific">Plantactinospora veratri</name>
    <dbReference type="NCBI Taxonomy" id="1436122"/>
    <lineage>
        <taxon>Bacteria</taxon>
        <taxon>Bacillati</taxon>
        <taxon>Actinomycetota</taxon>
        <taxon>Actinomycetes</taxon>
        <taxon>Micromonosporales</taxon>
        <taxon>Micromonosporaceae</taxon>
        <taxon>Plantactinospora</taxon>
    </lineage>
</organism>
<keyword evidence="3" id="KW-1185">Reference proteome</keyword>
<dbReference type="Pfam" id="PF06245">
    <property type="entry name" value="DUF1015"/>
    <property type="match status" value="2"/>
</dbReference>
<evidence type="ECO:0000313" key="3">
    <source>
        <dbReference type="Proteomes" id="UP001339911"/>
    </source>
</evidence>
<gene>
    <name evidence="2" type="ORF">V1634_05550</name>
</gene>
<dbReference type="RefSeq" id="WP_331206642.1">
    <property type="nucleotide sequence ID" value="NZ_JAZGQL010000004.1"/>
</dbReference>
<evidence type="ECO:0000256" key="1">
    <source>
        <dbReference type="SAM" id="MobiDB-lite"/>
    </source>
</evidence>
<proteinExistence type="predicted"/>
<dbReference type="Proteomes" id="UP001339911">
    <property type="component" value="Unassembled WGS sequence"/>
</dbReference>
<sequence length="433" mass="45132">MTVVHPISRAWVTTGGTGAQNYDEFADDAEITAIIRDNPASALAIEMPHRAPESVGRSFTDALPEAVARLAQARADGSYTPAEQVVVLYRITAPGEEPGYGMFAMVDTDQISTSADEPGLVIRNEDVFIAKVRERVALAEATGHLLSPVLLLQTGNRAGGDGGASDGDGVSSADGGGARPNAGEALHRALAEATDAAGPPAATDTDQAGRTHAIWLQGPGPRQDELLALAGAGELVVADGNHRSLAAQIGELPRFLAVVTTPGSVAIQPYNRLVSELTSTPDELLDRLRATGARVEQVAGPAAVPDSGGTIQLYAAGRTYAVTLPSGSGGGVEDLDHALVERVLLRDALGLDPGDKRITYVGGDYPARWLVGEVDAGRAELAILIAPVTVQDFVAVNLARQKMPRKSTWFTPKARAGLVLAELGRDTAETPRD</sequence>
<dbReference type="PANTHER" id="PTHR36454">
    <property type="entry name" value="LMO2823 PROTEIN"/>
    <property type="match status" value="1"/>
</dbReference>
<feature type="region of interest" description="Disordered" evidence="1">
    <location>
        <begin position="159"/>
        <end position="182"/>
    </location>
</feature>
<accession>A0ABU7S8L7</accession>
<evidence type="ECO:0000313" key="2">
    <source>
        <dbReference type="EMBL" id="MEE6306295.1"/>
    </source>
</evidence>